<dbReference type="EMBL" id="JBHUDP010000001">
    <property type="protein sequence ID" value="MFD1684277.1"/>
    <property type="molecule type" value="Genomic_DNA"/>
</dbReference>
<protein>
    <submittedName>
        <fullName evidence="2">McrB family protein</fullName>
    </submittedName>
</protein>
<keyword evidence="3" id="KW-1185">Reference proteome</keyword>
<dbReference type="AlphaFoldDB" id="A0ABD6DRW0"/>
<dbReference type="CDD" id="cd00009">
    <property type="entry name" value="AAA"/>
    <property type="match status" value="1"/>
</dbReference>
<dbReference type="InterPro" id="IPR003593">
    <property type="entry name" value="AAA+_ATPase"/>
</dbReference>
<dbReference type="Proteomes" id="UP001597092">
    <property type="component" value="Unassembled WGS sequence"/>
</dbReference>
<dbReference type="InterPro" id="IPR011704">
    <property type="entry name" value="ATPase_dyneun-rel_AAA"/>
</dbReference>
<feature type="domain" description="AAA+ ATPase" evidence="1">
    <location>
        <begin position="341"/>
        <end position="527"/>
    </location>
</feature>
<accession>A0ABD6DRW0</accession>
<proteinExistence type="predicted"/>
<evidence type="ECO:0000313" key="3">
    <source>
        <dbReference type="Proteomes" id="UP001597092"/>
    </source>
</evidence>
<evidence type="ECO:0000313" key="2">
    <source>
        <dbReference type="EMBL" id="MFD1684277.1"/>
    </source>
</evidence>
<evidence type="ECO:0000259" key="1">
    <source>
        <dbReference type="SMART" id="SM00382"/>
    </source>
</evidence>
<organism evidence="2 3">
    <name type="scientific">Halobellus litoreus</name>
    <dbReference type="NCBI Taxonomy" id="755310"/>
    <lineage>
        <taxon>Archaea</taxon>
        <taxon>Methanobacteriati</taxon>
        <taxon>Methanobacteriota</taxon>
        <taxon>Stenosarchaea group</taxon>
        <taxon>Halobacteria</taxon>
        <taxon>Halobacteriales</taxon>
        <taxon>Haloferacaceae</taxon>
        <taxon>Halobellus</taxon>
    </lineage>
</organism>
<dbReference type="SMART" id="SM00382">
    <property type="entry name" value="AAA"/>
    <property type="match status" value="1"/>
</dbReference>
<dbReference type="Pfam" id="PF07728">
    <property type="entry name" value="AAA_5"/>
    <property type="match status" value="1"/>
</dbReference>
<dbReference type="PANTHER" id="PTHR37291">
    <property type="entry name" value="5-METHYLCYTOSINE-SPECIFIC RESTRICTION ENZYME B"/>
    <property type="match status" value="1"/>
</dbReference>
<comment type="caution">
    <text evidence="2">The sequence shown here is derived from an EMBL/GenBank/DDBJ whole genome shotgun (WGS) entry which is preliminary data.</text>
</comment>
<sequence>MNIDESSSPRVWIEKTQQEGRRYKQEGELALGKALISPSEDNGGYRRYETLREADIGDIVLHLVQEQYQIVAISVIDSELQEDFEGPPDNRWSEEQAGGGYRRDLRSKEGIEPHIHIYDDILRNEEYTEDLQRICETTDQKIFYTKNLQLNQGHYFTECPPELVEIFAAESSNLRTLLEKHGYTVIGGTEPYSSISEATDAIREQLTDESSDNWIGSALATDVIKEWTTVLRRNSTVENDIDPSDVHVYEQLFDLYNRHIEQLQTQAGRLGVQQITDSSLTPAQVLFVVLIRDLQLQADLTPNFNHVKMDQLLDERFRRPPLEEPTTLPRGRDTIARQLSRVNQLIFHGPPGTGKTYTAREFARWWIARQSEAPTEAQLEVVTFHPSFTYEDFIEGLTARQHNGGVEYAVEAGVFKRLCDRARHTYESHREGESEGSPPPYVLIIDEINRGNLAQIFGEIITLLEPDKRQYATSETATTLPHSNERFTVPPNLYVIGTMNTADRSIALVDAALRRRFRFIHFPPEMTPLEERYGFDGEVELEALATEGDAADSLLALSILAWKQLNARIRDASQLGRGKQLGHSYLLGIDQDDEATEQVAQLVDAWQFEILPLLEEYYFGQFVQIEQQLFDGDAGELLDTDRQEIRAFTAGELATVLAELVGINVVWETPTPSDDSFSNSLGYLAENDVLKIGDELHFDINSMHENPEPQFEPDSDYWVCTVADLGAQKGVRWAYDGELHSLTDLARRIDHDHRDTKRTSYAGHDYWYIPGYDEYSLLELARAIRDGEPIPEQLQSAEL</sequence>
<reference evidence="2 3" key="1">
    <citation type="journal article" date="2019" name="Int. J. Syst. Evol. Microbiol.">
        <title>The Global Catalogue of Microorganisms (GCM) 10K type strain sequencing project: providing services to taxonomists for standard genome sequencing and annotation.</title>
        <authorList>
            <consortium name="The Broad Institute Genomics Platform"/>
            <consortium name="The Broad Institute Genome Sequencing Center for Infectious Disease"/>
            <person name="Wu L."/>
            <person name="Ma J."/>
        </authorList>
    </citation>
    <scope>NUCLEOTIDE SEQUENCE [LARGE SCALE GENOMIC DNA]</scope>
    <source>
        <strain evidence="2 3">CGMCC 1.10387</strain>
    </source>
</reference>
<gene>
    <name evidence="2" type="ORF">ACFSAS_01480</name>
</gene>
<dbReference type="InterPro" id="IPR052934">
    <property type="entry name" value="Methyl-DNA_Rec/Restrict_Enz"/>
</dbReference>
<dbReference type="InterPro" id="IPR027417">
    <property type="entry name" value="P-loop_NTPase"/>
</dbReference>
<dbReference type="SUPFAM" id="SSF52540">
    <property type="entry name" value="P-loop containing nucleoside triphosphate hydrolases"/>
    <property type="match status" value="1"/>
</dbReference>
<name>A0ABD6DRW0_9EURY</name>
<dbReference type="Gene3D" id="3.40.50.300">
    <property type="entry name" value="P-loop containing nucleotide triphosphate hydrolases"/>
    <property type="match status" value="1"/>
</dbReference>
<dbReference type="PANTHER" id="PTHR37291:SF1">
    <property type="entry name" value="TYPE IV METHYL-DIRECTED RESTRICTION ENZYME ECOKMCRB SUBUNIT"/>
    <property type="match status" value="1"/>
</dbReference>
<dbReference type="RefSeq" id="WP_256308233.1">
    <property type="nucleotide sequence ID" value="NZ_JANHAW010000002.1"/>
</dbReference>